<proteinExistence type="predicted"/>
<dbReference type="SFLD" id="SFLDG01150">
    <property type="entry name" value="Main.1:_Beta-like"/>
    <property type="match status" value="1"/>
</dbReference>
<dbReference type="InterPro" id="IPR004045">
    <property type="entry name" value="Glutathione_S-Trfase_N"/>
</dbReference>
<comment type="caution">
    <text evidence="3">The sequence shown here is derived from an EMBL/GenBank/DDBJ whole genome shotgun (WGS) entry which is preliminary data.</text>
</comment>
<sequence length="225" mass="26244">MTKPKLWHSYSARSLRPLWALEEMELDYELELLPFPPRVFKREYLELNALGTVPFFTHGDTEMTESSGICLYLVETFKQLDFGLPVGHAEYGDYLNWLFHSDATLTFPQTIALRYSQLEPKDRRLPQAVEDYSTWFIKRLKRLNAHLEGREYLCDGRFTIADIAIGYALYLGESLGLDQFYEPIVVDYWQRLKSRPAFIKAEAMGSEQALFKAVKYPFTDAPELF</sequence>
<dbReference type="InterPro" id="IPR004046">
    <property type="entry name" value="GST_C"/>
</dbReference>
<dbReference type="PROSITE" id="PS50404">
    <property type="entry name" value="GST_NTER"/>
    <property type="match status" value="1"/>
</dbReference>
<dbReference type="PROSITE" id="PS50405">
    <property type="entry name" value="GST_CTER"/>
    <property type="match status" value="1"/>
</dbReference>
<dbReference type="SFLD" id="SFLDS00019">
    <property type="entry name" value="Glutathione_Transferase_(cytos"/>
    <property type="match status" value="1"/>
</dbReference>
<gene>
    <name evidence="3" type="ORF">FHR99_002117</name>
</gene>
<evidence type="ECO:0000313" key="4">
    <source>
        <dbReference type="Proteomes" id="UP000537130"/>
    </source>
</evidence>
<organism evidence="3 4">
    <name type="scientific">Litorivivens lipolytica</name>
    <dbReference type="NCBI Taxonomy" id="1524264"/>
    <lineage>
        <taxon>Bacteria</taxon>
        <taxon>Pseudomonadati</taxon>
        <taxon>Pseudomonadota</taxon>
        <taxon>Gammaproteobacteria</taxon>
        <taxon>Litorivivens</taxon>
    </lineage>
</organism>
<dbReference type="RefSeq" id="WP_183410608.1">
    <property type="nucleotide sequence ID" value="NZ_JACHWY010000002.1"/>
</dbReference>
<keyword evidence="4" id="KW-1185">Reference proteome</keyword>
<dbReference type="Gene3D" id="3.40.30.10">
    <property type="entry name" value="Glutaredoxin"/>
    <property type="match status" value="1"/>
</dbReference>
<dbReference type="AlphaFoldDB" id="A0A7W4Z7E9"/>
<dbReference type="PANTHER" id="PTHR44051:SF21">
    <property type="entry name" value="GLUTATHIONE S-TRANSFERASE FAMILY PROTEIN"/>
    <property type="match status" value="1"/>
</dbReference>
<dbReference type="SUPFAM" id="SSF47616">
    <property type="entry name" value="GST C-terminal domain-like"/>
    <property type="match status" value="1"/>
</dbReference>
<feature type="domain" description="GST N-terminal" evidence="1">
    <location>
        <begin position="1"/>
        <end position="81"/>
    </location>
</feature>
<dbReference type="PANTHER" id="PTHR44051">
    <property type="entry name" value="GLUTATHIONE S-TRANSFERASE-RELATED"/>
    <property type="match status" value="1"/>
</dbReference>
<dbReference type="InterPro" id="IPR040079">
    <property type="entry name" value="Glutathione_S-Trfase"/>
</dbReference>
<feature type="domain" description="GST C-terminal" evidence="2">
    <location>
        <begin position="87"/>
        <end position="218"/>
    </location>
</feature>
<dbReference type="Proteomes" id="UP000537130">
    <property type="component" value="Unassembled WGS sequence"/>
</dbReference>
<accession>A0A7W4Z7E9</accession>
<dbReference type="CDD" id="cd03046">
    <property type="entry name" value="GST_N_GTT1_like"/>
    <property type="match status" value="1"/>
</dbReference>
<dbReference type="InterPro" id="IPR010987">
    <property type="entry name" value="Glutathione-S-Trfase_C-like"/>
</dbReference>
<dbReference type="EMBL" id="JACHWY010000002">
    <property type="protein sequence ID" value="MBB3047851.1"/>
    <property type="molecule type" value="Genomic_DNA"/>
</dbReference>
<reference evidence="3 4" key="1">
    <citation type="submission" date="2020-08" db="EMBL/GenBank/DDBJ databases">
        <title>Genomic Encyclopedia of Type Strains, Phase III (KMG-III): the genomes of soil and plant-associated and newly described type strains.</title>
        <authorList>
            <person name="Whitman W."/>
        </authorList>
    </citation>
    <scope>NUCLEOTIDE SEQUENCE [LARGE SCALE GENOMIC DNA]</scope>
    <source>
        <strain evidence="3 4">CECT 8654</strain>
    </source>
</reference>
<name>A0A7W4Z7E9_9GAMM</name>
<dbReference type="InterPro" id="IPR036249">
    <property type="entry name" value="Thioredoxin-like_sf"/>
</dbReference>
<dbReference type="Gene3D" id="1.20.1050.10">
    <property type="match status" value="1"/>
</dbReference>
<evidence type="ECO:0000259" key="2">
    <source>
        <dbReference type="PROSITE" id="PS50405"/>
    </source>
</evidence>
<dbReference type="GO" id="GO:0016740">
    <property type="term" value="F:transferase activity"/>
    <property type="evidence" value="ECO:0007669"/>
    <property type="project" value="UniProtKB-KW"/>
</dbReference>
<dbReference type="SUPFAM" id="SSF52833">
    <property type="entry name" value="Thioredoxin-like"/>
    <property type="match status" value="1"/>
</dbReference>
<dbReference type="Pfam" id="PF00043">
    <property type="entry name" value="GST_C"/>
    <property type="match status" value="1"/>
</dbReference>
<dbReference type="Pfam" id="PF13409">
    <property type="entry name" value="GST_N_2"/>
    <property type="match status" value="1"/>
</dbReference>
<keyword evidence="3" id="KW-0808">Transferase</keyword>
<dbReference type="SFLD" id="SFLDG00358">
    <property type="entry name" value="Main_(cytGST)"/>
    <property type="match status" value="1"/>
</dbReference>
<evidence type="ECO:0000313" key="3">
    <source>
        <dbReference type="EMBL" id="MBB3047851.1"/>
    </source>
</evidence>
<protein>
    <submittedName>
        <fullName evidence="3">Glutathione S-transferase</fullName>
    </submittedName>
</protein>
<evidence type="ECO:0000259" key="1">
    <source>
        <dbReference type="PROSITE" id="PS50404"/>
    </source>
</evidence>
<dbReference type="InterPro" id="IPR036282">
    <property type="entry name" value="Glutathione-S-Trfase_C_sf"/>
</dbReference>